<gene>
    <name evidence="3 5" type="ORF">BDZ99DRAFT_503730</name>
</gene>
<feature type="region of interest" description="Disordered" evidence="1">
    <location>
        <begin position="196"/>
        <end position="226"/>
    </location>
</feature>
<name>A0A6A6Y422_9PEZI</name>
<evidence type="ECO:0008006" key="6">
    <source>
        <dbReference type="Google" id="ProtNLM"/>
    </source>
</evidence>
<feature type="region of interest" description="Disordered" evidence="1">
    <location>
        <begin position="463"/>
        <end position="502"/>
    </location>
</feature>
<feature type="chain" id="PRO_5044628837" description="Fungal N-terminal domain-containing protein" evidence="2">
    <location>
        <begin position="27"/>
        <end position="573"/>
    </location>
</feature>
<organism evidence="3">
    <name type="scientific">Mytilinidion resinicola</name>
    <dbReference type="NCBI Taxonomy" id="574789"/>
    <lineage>
        <taxon>Eukaryota</taxon>
        <taxon>Fungi</taxon>
        <taxon>Dikarya</taxon>
        <taxon>Ascomycota</taxon>
        <taxon>Pezizomycotina</taxon>
        <taxon>Dothideomycetes</taxon>
        <taxon>Pleosporomycetidae</taxon>
        <taxon>Mytilinidiales</taxon>
        <taxon>Mytilinidiaceae</taxon>
        <taxon>Mytilinidion</taxon>
    </lineage>
</organism>
<evidence type="ECO:0000256" key="1">
    <source>
        <dbReference type="SAM" id="MobiDB-lite"/>
    </source>
</evidence>
<dbReference type="OrthoDB" id="5429698at2759"/>
<evidence type="ECO:0000313" key="3">
    <source>
        <dbReference type="EMBL" id="KAF2802774.1"/>
    </source>
</evidence>
<reference evidence="5" key="2">
    <citation type="submission" date="2020-04" db="EMBL/GenBank/DDBJ databases">
        <authorList>
            <consortium name="NCBI Genome Project"/>
        </authorList>
    </citation>
    <scope>NUCLEOTIDE SEQUENCE</scope>
    <source>
        <strain evidence="5">CBS 304.34</strain>
    </source>
</reference>
<feature type="compositionally biased region" description="Acidic residues" evidence="1">
    <location>
        <begin position="465"/>
        <end position="476"/>
    </location>
</feature>
<proteinExistence type="predicted"/>
<feature type="compositionally biased region" description="Acidic residues" evidence="1">
    <location>
        <begin position="483"/>
        <end position="496"/>
    </location>
</feature>
<protein>
    <recommendedName>
        <fullName evidence="6">Fungal N-terminal domain-containing protein</fullName>
    </recommendedName>
</protein>
<keyword evidence="2" id="KW-0732">Signal</keyword>
<evidence type="ECO:0000313" key="5">
    <source>
        <dbReference type="RefSeq" id="XP_033569738.1"/>
    </source>
</evidence>
<dbReference type="AlphaFoldDB" id="A0A6A6Y422"/>
<feature type="region of interest" description="Disordered" evidence="1">
    <location>
        <begin position="266"/>
        <end position="286"/>
    </location>
</feature>
<dbReference type="EMBL" id="MU003721">
    <property type="protein sequence ID" value="KAF2802774.1"/>
    <property type="molecule type" value="Genomic_DNA"/>
</dbReference>
<reference evidence="5" key="3">
    <citation type="submission" date="2025-04" db="UniProtKB">
        <authorList>
            <consortium name="RefSeq"/>
        </authorList>
    </citation>
    <scope>IDENTIFICATION</scope>
    <source>
        <strain evidence="5">CBS 304.34</strain>
    </source>
</reference>
<dbReference type="Proteomes" id="UP000504636">
    <property type="component" value="Unplaced"/>
</dbReference>
<accession>A0A6A6Y422</accession>
<dbReference type="GeneID" id="54464876"/>
<evidence type="ECO:0000313" key="4">
    <source>
        <dbReference type="Proteomes" id="UP000504636"/>
    </source>
</evidence>
<sequence length="573" mass="63636">MEVFGTVASVIALMKLVAQLREKAYADPNARKEVESCCIVLSGVAYSFEIIHTLSSGPEPAPALIVEIQGQSQNVVEVCSERIESIIKDVQELVKKFAIARKNPNPFTNWAARLRSRSKSSETKVKPQRIRNLVEEAKVLERSLHFAMSSLIYAKMGASHTDWQQTFKDMIERFEKSQQAWRAETSSIGVYTTTMRAEHSTTSQPLQDVSETEGGSDHEASRNSPGALILVNESSSLSEGLESETEMVAEIFDDGRVVPYSYYNAGEEHDTTHAETTSESETGDTDTPIEIETDALTHEPEASDHEIQCTRRLSNETTEISRSGSVFLDAATNIASCWSDDTNAFRFCVHHLSVQDDGQFTAMLREPCCPAIGPCHHISLHWREDSLRTVKLPVMFDVTVRQGQILSNADLSEQAERADVPILCFLPSCSNRDMHTLIYMLEGARTGYAAPNSDFTIMQSWPANSEDEDSAEEEELNGNNDEANSDLGEDNEERQDEGDRNTAKCGIGNYTAVPCFFCGRDALQPTMSAEGSWGILIYRNDSIGYNCSRCEKRTWVSGGEWTLAPPGGTWNTW</sequence>
<feature type="compositionally biased region" description="Polar residues" evidence="1">
    <location>
        <begin position="196"/>
        <end position="209"/>
    </location>
</feature>
<dbReference type="RefSeq" id="XP_033569738.1">
    <property type="nucleotide sequence ID" value="XM_033723983.1"/>
</dbReference>
<reference evidence="3 5" key="1">
    <citation type="journal article" date="2020" name="Stud. Mycol.">
        <title>101 Dothideomycetes genomes: a test case for predicting lifestyles and emergence of pathogens.</title>
        <authorList>
            <person name="Haridas S."/>
            <person name="Albert R."/>
            <person name="Binder M."/>
            <person name="Bloem J."/>
            <person name="Labutti K."/>
            <person name="Salamov A."/>
            <person name="Andreopoulos B."/>
            <person name="Baker S."/>
            <person name="Barry K."/>
            <person name="Bills G."/>
            <person name="Bluhm B."/>
            <person name="Cannon C."/>
            <person name="Castanera R."/>
            <person name="Culley D."/>
            <person name="Daum C."/>
            <person name="Ezra D."/>
            <person name="Gonzalez J."/>
            <person name="Henrissat B."/>
            <person name="Kuo A."/>
            <person name="Liang C."/>
            <person name="Lipzen A."/>
            <person name="Lutzoni F."/>
            <person name="Magnuson J."/>
            <person name="Mondo S."/>
            <person name="Nolan M."/>
            <person name="Ohm R."/>
            <person name="Pangilinan J."/>
            <person name="Park H.-J."/>
            <person name="Ramirez L."/>
            <person name="Alfaro M."/>
            <person name="Sun H."/>
            <person name="Tritt A."/>
            <person name="Yoshinaga Y."/>
            <person name="Zwiers L.-H."/>
            <person name="Turgeon B."/>
            <person name="Goodwin S."/>
            <person name="Spatafora J."/>
            <person name="Crous P."/>
            <person name="Grigoriev I."/>
        </authorList>
    </citation>
    <scope>NUCLEOTIDE SEQUENCE</scope>
    <source>
        <strain evidence="3 5">CBS 304.34</strain>
    </source>
</reference>
<feature type="signal peptide" evidence="2">
    <location>
        <begin position="1"/>
        <end position="26"/>
    </location>
</feature>
<evidence type="ECO:0000256" key="2">
    <source>
        <dbReference type="SAM" id="SignalP"/>
    </source>
</evidence>
<keyword evidence="4" id="KW-1185">Reference proteome</keyword>